<dbReference type="SUPFAM" id="SSF52058">
    <property type="entry name" value="L domain-like"/>
    <property type="match status" value="1"/>
</dbReference>
<proteinExistence type="predicted"/>
<dbReference type="Gene3D" id="3.80.10.10">
    <property type="entry name" value="Ribonuclease Inhibitor"/>
    <property type="match status" value="1"/>
</dbReference>
<gene>
    <name evidence="5" type="primary">LRRC20</name>
</gene>
<keyword evidence="4" id="KW-1185">Reference proteome</keyword>
<dbReference type="AlphaFoldDB" id="A0A6P9CC92"/>
<reference evidence="5" key="1">
    <citation type="submission" date="2025-08" db="UniProtKB">
        <authorList>
            <consortium name="RefSeq"/>
        </authorList>
    </citation>
    <scope>IDENTIFICATION</scope>
    <source>
        <tissue evidence="5">Blood</tissue>
    </source>
</reference>
<evidence type="ECO:0000313" key="5">
    <source>
        <dbReference type="RefSeq" id="XP_034281898.1"/>
    </source>
</evidence>
<dbReference type="InterPro" id="IPR032675">
    <property type="entry name" value="LRR_dom_sf"/>
</dbReference>
<dbReference type="PANTHER" id="PTHR48051:SF1">
    <property type="entry name" value="RAS SUPPRESSOR PROTEIN 1"/>
    <property type="match status" value="1"/>
</dbReference>
<organism evidence="4 5">
    <name type="scientific">Pantherophis guttatus</name>
    <name type="common">Corn snake</name>
    <name type="synonym">Elaphe guttata</name>
    <dbReference type="NCBI Taxonomy" id="94885"/>
    <lineage>
        <taxon>Eukaryota</taxon>
        <taxon>Metazoa</taxon>
        <taxon>Chordata</taxon>
        <taxon>Craniata</taxon>
        <taxon>Vertebrata</taxon>
        <taxon>Euteleostomi</taxon>
        <taxon>Lepidosauria</taxon>
        <taxon>Squamata</taxon>
        <taxon>Bifurcata</taxon>
        <taxon>Unidentata</taxon>
        <taxon>Episquamata</taxon>
        <taxon>Toxicofera</taxon>
        <taxon>Serpentes</taxon>
        <taxon>Colubroidea</taxon>
        <taxon>Colubridae</taxon>
        <taxon>Colubrinae</taxon>
        <taxon>Pantherophis</taxon>
    </lineage>
</organism>
<dbReference type="OrthoDB" id="1060944at2759"/>
<feature type="domain" description="Disease resistance R13L4/SHOC-2-like LRR" evidence="3">
    <location>
        <begin position="100"/>
        <end position="195"/>
    </location>
</feature>
<dbReference type="InterPro" id="IPR050216">
    <property type="entry name" value="LRR_domain-containing"/>
</dbReference>
<evidence type="ECO:0000256" key="2">
    <source>
        <dbReference type="ARBA" id="ARBA00022737"/>
    </source>
</evidence>
<dbReference type="InterPro" id="IPR001611">
    <property type="entry name" value="Leu-rich_rpt"/>
</dbReference>
<dbReference type="Pfam" id="PF23598">
    <property type="entry name" value="LRR_14"/>
    <property type="match status" value="1"/>
</dbReference>
<evidence type="ECO:0000259" key="3">
    <source>
        <dbReference type="Pfam" id="PF23598"/>
    </source>
</evidence>
<dbReference type="GO" id="GO:0005737">
    <property type="term" value="C:cytoplasm"/>
    <property type="evidence" value="ECO:0007669"/>
    <property type="project" value="TreeGrafter"/>
</dbReference>
<dbReference type="SMART" id="SM00369">
    <property type="entry name" value="LRR_TYP"/>
    <property type="match status" value="3"/>
</dbReference>
<dbReference type="InParanoid" id="A0A6P9CC92"/>
<dbReference type="PROSITE" id="PS51450">
    <property type="entry name" value="LRR"/>
    <property type="match status" value="1"/>
</dbReference>
<dbReference type="KEGG" id="pgut:117670671"/>
<protein>
    <submittedName>
        <fullName evidence="5">Leucine-rich repeat-containing protein 20 isoform X4</fullName>
    </submittedName>
</protein>
<dbReference type="PANTHER" id="PTHR48051">
    <property type="match status" value="1"/>
</dbReference>
<keyword evidence="2" id="KW-0677">Repeat</keyword>
<dbReference type="CTD" id="55222"/>
<dbReference type="RefSeq" id="XP_034281898.1">
    <property type="nucleotide sequence ID" value="XM_034426007.2"/>
</dbReference>
<dbReference type="Proteomes" id="UP001652622">
    <property type="component" value="Unplaced"/>
</dbReference>
<evidence type="ECO:0000256" key="1">
    <source>
        <dbReference type="ARBA" id="ARBA00022614"/>
    </source>
</evidence>
<evidence type="ECO:0000313" key="4">
    <source>
        <dbReference type="Proteomes" id="UP001652622"/>
    </source>
</evidence>
<accession>A0A6P9CC92</accession>
<dbReference type="GeneID" id="117670671"/>
<name>A0A6P9CC92_PANGU</name>
<keyword evidence="1" id="KW-0433">Leucine-rich repeat</keyword>
<sequence>MIIGPGWGLRGCSPSGWSGELFPPPTLGGFKNGGPAAPVLLHGRGRFAGALRSSSRPGHKATLLCLCDLADCKLMTFPIALYKVMRHVAEGIHLITLANNELKSVTSKFIITFSQLRELNLEGNYIHHLPEEVRTLLHLKIINLSRNKFHTFPDQLTSLQALEMINLEENEITDVPVEKLASMGSLQCVNLKSNPLNEEVRVIAKPLIKFDLLTSPPVSQVGSHV</sequence>
<dbReference type="InterPro" id="IPR055414">
    <property type="entry name" value="LRR_R13L4/SHOC2-like"/>
</dbReference>
<dbReference type="InterPro" id="IPR003591">
    <property type="entry name" value="Leu-rich_rpt_typical-subtyp"/>
</dbReference>